<proteinExistence type="predicted"/>
<protein>
    <submittedName>
        <fullName evidence="1">Terminase small subunit</fullName>
    </submittedName>
</protein>
<sequence length="63" mass="6717">MNELTPDHVLGELAAIAFADPGTERSGQPIKVADKLRALEMLYKHLGLGDGQTTEGVIIVDEA</sequence>
<organism evidence="1 2">
    <name type="scientific">Subdoligranulum variabile</name>
    <dbReference type="NCBI Taxonomy" id="214851"/>
    <lineage>
        <taxon>Bacteria</taxon>
        <taxon>Bacillati</taxon>
        <taxon>Bacillota</taxon>
        <taxon>Clostridia</taxon>
        <taxon>Eubacteriales</taxon>
        <taxon>Oscillospiraceae</taxon>
        <taxon>Subdoligranulum</taxon>
    </lineage>
</organism>
<comment type="caution">
    <text evidence="1">The sequence shown here is derived from an EMBL/GenBank/DDBJ whole genome shotgun (WGS) entry which is preliminary data.</text>
</comment>
<name>A0A921IME1_9FIRM</name>
<evidence type="ECO:0000313" key="2">
    <source>
        <dbReference type="Proteomes" id="UP000782880"/>
    </source>
</evidence>
<dbReference type="AlphaFoldDB" id="A0A921IME1"/>
<evidence type="ECO:0000313" key="1">
    <source>
        <dbReference type="EMBL" id="HJG29596.1"/>
    </source>
</evidence>
<reference evidence="1" key="1">
    <citation type="journal article" date="2021" name="PeerJ">
        <title>Extensive microbial diversity within the chicken gut microbiome revealed by metagenomics and culture.</title>
        <authorList>
            <person name="Gilroy R."/>
            <person name="Ravi A."/>
            <person name="Getino M."/>
            <person name="Pursley I."/>
            <person name="Horton D.L."/>
            <person name="Alikhan N.F."/>
            <person name="Baker D."/>
            <person name="Gharbi K."/>
            <person name="Hall N."/>
            <person name="Watson M."/>
            <person name="Adriaenssens E.M."/>
            <person name="Foster-Nyarko E."/>
            <person name="Jarju S."/>
            <person name="Secka A."/>
            <person name="Antonio M."/>
            <person name="Oren A."/>
            <person name="Chaudhuri R.R."/>
            <person name="La Ragione R."/>
            <person name="Hildebrand F."/>
            <person name="Pallen M.J."/>
        </authorList>
    </citation>
    <scope>NUCLEOTIDE SEQUENCE</scope>
    <source>
        <strain evidence="1">ChiBcec21-2208</strain>
    </source>
</reference>
<gene>
    <name evidence="1" type="ORF">K8V20_13250</name>
</gene>
<dbReference type="Proteomes" id="UP000782880">
    <property type="component" value="Unassembled WGS sequence"/>
</dbReference>
<accession>A0A921IME1</accession>
<reference evidence="1" key="2">
    <citation type="submission" date="2021-09" db="EMBL/GenBank/DDBJ databases">
        <authorList>
            <person name="Gilroy R."/>
        </authorList>
    </citation>
    <scope>NUCLEOTIDE SEQUENCE</scope>
    <source>
        <strain evidence="1">ChiBcec21-2208</strain>
    </source>
</reference>
<dbReference type="EMBL" id="DYVE01000338">
    <property type="protein sequence ID" value="HJG29596.1"/>
    <property type="molecule type" value="Genomic_DNA"/>
</dbReference>